<protein>
    <submittedName>
        <fullName evidence="2">Uncharacterized protein</fullName>
    </submittedName>
</protein>
<accession>A0ABQ9XE42</accession>
<feature type="compositionally biased region" description="Basic and acidic residues" evidence="1">
    <location>
        <begin position="127"/>
        <end position="141"/>
    </location>
</feature>
<evidence type="ECO:0000313" key="2">
    <source>
        <dbReference type="EMBL" id="KAK2948927.1"/>
    </source>
</evidence>
<feature type="region of interest" description="Disordered" evidence="1">
    <location>
        <begin position="104"/>
        <end position="167"/>
    </location>
</feature>
<proteinExistence type="predicted"/>
<organism evidence="2 3">
    <name type="scientific">Blattamonas nauphoetae</name>
    <dbReference type="NCBI Taxonomy" id="2049346"/>
    <lineage>
        <taxon>Eukaryota</taxon>
        <taxon>Metamonada</taxon>
        <taxon>Preaxostyla</taxon>
        <taxon>Oxymonadida</taxon>
        <taxon>Blattamonas</taxon>
    </lineage>
</organism>
<dbReference type="Proteomes" id="UP001281761">
    <property type="component" value="Unassembled WGS sequence"/>
</dbReference>
<comment type="caution">
    <text evidence="2">The sequence shown here is derived from an EMBL/GenBank/DDBJ whole genome shotgun (WGS) entry which is preliminary data.</text>
</comment>
<evidence type="ECO:0000313" key="3">
    <source>
        <dbReference type="Proteomes" id="UP001281761"/>
    </source>
</evidence>
<feature type="region of interest" description="Disordered" evidence="1">
    <location>
        <begin position="21"/>
        <end position="46"/>
    </location>
</feature>
<dbReference type="EMBL" id="JARBJD010000166">
    <property type="protein sequence ID" value="KAK2948927.1"/>
    <property type="molecule type" value="Genomic_DNA"/>
</dbReference>
<name>A0ABQ9XE42_9EUKA</name>
<sequence length="167" mass="19445">MTALSHSSSLMSLKFMQKPLNKQGSGSIQTVKHDENQWRLPDKQIQKVNDVEIDTKSQSQGHRSFGGFNQTLEDFINRGSIGEMDVKEECVSVSGEDMFNYFNKQQKQKPVYSQINPSPEIKKVKRDHSTKMKKPKSESQTDRSTTPKRIHFKEFHDKPRDKKFRRN</sequence>
<feature type="compositionally biased region" description="Polar residues" evidence="1">
    <location>
        <begin position="21"/>
        <end position="30"/>
    </location>
</feature>
<feature type="compositionally biased region" description="Basic and acidic residues" evidence="1">
    <location>
        <begin position="31"/>
        <end position="46"/>
    </location>
</feature>
<reference evidence="2 3" key="1">
    <citation type="journal article" date="2022" name="bioRxiv">
        <title>Genomics of Preaxostyla Flagellates Illuminates Evolutionary Transitions and the Path Towards Mitochondrial Loss.</title>
        <authorList>
            <person name="Novak L.V.F."/>
            <person name="Treitli S.C."/>
            <person name="Pyrih J."/>
            <person name="Halakuc P."/>
            <person name="Pipaliya S.V."/>
            <person name="Vacek V."/>
            <person name="Brzon O."/>
            <person name="Soukal P."/>
            <person name="Eme L."/>
            <person name="Dacks J.B."/>
            <person name="Karnkowska A."/>
            <person name="Elias M."/>
            <person name="Hampl V."/>
        </authorList>
    </citation>
    <scope>NUCLEOTIDE SEQUENCE [LARGE SCALE GENOMIC DNA]</scope>
    <source>
        <strain evidence="2">NAU3</strain>
        <tissue evidence="2">Gut</tissue>
    </source>
</reference>
<evidence type="ECO:0000256" key="1">
    <source>
        <dbReference type="SAM" id="MobiDB-lite"/>
    </source>
</evidence>
<keyword evidence="3" id="KW-1185">Reference proteome</keyword>
<gene>
    <name evidence="2" type="ORF">BLNAU_16145</name>
</gene>